<evidence type="ECO:0000313" key="2">
    <source>
        <dbReference type="Proteomes" id="UP000266723"/>
    </source>
</evidence>
<keyword evidence="2" id="KW-1185">Reference proteome</keyword>
<protein>
    <submittedName>
        <fullName evidence="1">Uncharacterized protein</fullName>
    </submittedName>
</protein>
<dbReference type="Proteomes" id="UP000266723">
    <property type="component" value="Unassembled WGS sequence"/>
</dbReference>
<name>A0ABQ7EJD2_BRACR</name>
<organism evidence="1 2">
    <name type="scientific">Brassica cretica</name>
    <name type="common">Mustard</name>
    <dbReference type="NCBI Taxonomy" id="69181"/>
    <lineage>
        <taxon>Eukaryota</taxon>
        <taxon>Viridiplantae</taxon>
        <taxon>Streptophyta</taxon>
        <taxon>Embryophyta</taxon>
        <taxon>Tracheophyta</taxon>
        <taxon>Spermatophyta</taxon>
        <taxon>Magnoliopsida</taxon>
        <taxon>eudicotyledons</taxon>
        <taxon>Gunneridae</taxon>
        <taxon>Pentapetalae</taxon>
        <taxon>rosids</taxon>
        <taxon>malvids</taxon>
        <taxon>Brassicales</taxon>
        <taxon>Brassicaceae</taxon>
        <taxon>Brassiceae</taxon>
        <taxon>Brassica</taxon>
    </lineage>
</organism>
<gene>
    <name evidence="1" type="ORF">DY000_02023825</name>
</gene>
<proteinExistence type="predicted"/>
<sequence>MHCYIIKLEARERETRVREAPPSGCASARVPAPVAPSLSIQSRSPSVSVDLLSSPIYFRIWARVFAVGRTLAYGGLQTAAEALIAPPSPFKFPGVEASSALRRRQSLREVEALSALRRRIVLRGVKASFTLPRRFLVLLLLNL</sequence>
<evidence type="ECO:0000313" key="1">
    <source>
        <dbReference type="EMBL" id="KAF3597298.1"/>
    </source>
</evidence>
<reference evidence="1 2" key="1">
    <citation type="journal article" date="2020" name="BMC Genomics">
        <title>Intraspecific diversification of the crop wild relative Brassica cretica Lam. using demographic model selection.</title>
        <authorList>
            <person name="Kioukis A."/>
            <person name="Michalopoulou V.A."/>
            <person name="Briers L."/>
            <person name="Pirintsos S."/>
            <person name="Studholme D.J."/>
            <person name="Pavlidis P."/>
            <person name="Sarris P.F."/>
        </authorList>
    </citation>
    <scope>NUCLEOTIDE SEQUENCE [LARGE SCALE GENOMIC DNA]</scope>
    <source>
        <strain evidence="2">cv. PFS-1207/04</strain>
    </source>
</reference>
<accession>A0ABQ7EJD2</accession>
<comment type="caution">
    <text evidence="1">The sequence shown here is derived from an EMBL/GenBank/DDBJ whole genome shotgun (WGS) entry which is preliminary data.</text>
</comment>
<dbReference type="EMBL" id="QGKV02000299">
    <property type="protein sequence ID" value="KAF3597298.1"/>
    <property type="molecule type" value="Genomic_DNA"/>
</dbReference>